<evidence type="ECO:0000313" key="1">
    <source>
        <dbReference type="EMBL" id="CEL53781.1"/>
    </source>
</evidence>
<dbReference type="AlphaFoldDB" id="A0A0B7F6R5"/>
<dbReference type="Proteomes" id="UP000059188">
    <property type="component" value="Unassembled WGS sequence"/>
</dbReference>
<dbReference type="Gene3D" id="3.40.50.150">
    <property type="entry name" value="Vaccinia Virus protein VP39"/>
    <property type="match status" value="1"/>
</dbReference>
<dbReference type="GO" id="GO:0008757">
    <property type="term" value="F:S-adenosylmethionine-dependent methyltransferase activity"/>
    <property type="evidence" value="ECO:0007669"/>
    <property type="project" value="UniProtKB-ARBA"/>
</dbReference>
<dbReference type="EMBL" id="LN679113">
    <property type="protein sequence ID" value="CEL53781.1"/>
    <property type="molecule type" value="Genomic_DNA"/>
</dbReference>
<dbReference type="PANTHER" id="PTHR14614:SF130">
    <property type="entry name" value="PROTEIN-LYSINE N-METHYLTRANSFERASE EEF2KMT"/>
    <property type="match status" value="1"/>
</dbReference>
<accession>A0A0B7F6R5</accession>
<gene>
    <name evidence="1" type="ORF">RSOLAG1IB_06562</name>
</gene>
<protein>
    <submittedName>
        <fullName evidence="1">Protein FAM86A</fullName>
    </submittedName>
</protein>
<dbReference type="PANTHER" id="PTHR14614">
    <property type="entry name" value="HEPATOCELLULAR CARCINOMA-ASSOCIATED ANTIGEN"/>
    <property type="match status" value="1"/>
</dbReference>
<sequence>MKVHDIRQMVALYLTLQPLPPAFISESVYDAQLQQLLIDQLIANPHTIAYPPATDYQRKFWKNVVVALEGNGVEVEGEIYERLICMLSTPVRQGPPEASYLTYLLRRPESGTIPTATWRRPSGIDNFGQDHRPLTILESRTTIERGTTGLRTWRASLDLSEWILQNQYTVSSARVLELGSGAGLLGLLVATIQQLNRPTDTEQASCIYLTDIDDDVLARCALNIRLPCS</sequence>
<reference evidence="1 2" key="1">
    <citation type="submission" date="2014-11" db="EMBL/GenBank/DDBJ databases">
        <authorList>
            <person name="Wibberg Daniel"/>
        </authorList>
    </citation>
    <scope>NUCLEOTIDE SEQUENCE [LARGE SCALE GENOMIC DNA]</scope>
    <source>
        <strain evidence="1">Rhizoctonia solani AG1-IB 7/3/14</strain>
    </source>
</reference>
<name>A0A0B7F6R5_THACB</name>
<dbReference type="SUPFAM" id="SSF53335">
    <property type="entry name" value="S-adenosyl-L-methionine-dependent methyltransferases"/>
    <property type="match status" value="1"/>
</dbReference>
<dbReference type="OrthoDB" id="194386at2759"/>
<dbReference type="InterPro" id="IPR019410">
    <property type="entry name" value="Methyltransf_16"/>
</dbReference>
<keyword evidence="2" id="KW-1185">Reference proteome</keyword>
<dbReference type="InterPro" id="IPR029063">
    <property type="entry name" value="SAM-dependent_MTases_sf"/>
</dbReference>
<organism evidence="1 2">
    <name type="scientific">Thanatephorus cucumeris (strain AG1-IB / isolate 7/3/14)</name>
    <name type="common">Lettuce bottom rot fungus</name>
    <name type="synonym">Rhizoctonia solani</name>
    <dbReference type="NCBI Taxonomy" id="1108050"/>
    <lineage>
        <taxon>Eukaryota</taxon>
        <taxon>Fungi</taxon>
        <taxon>Dikarya</taxon>
        <taxon>Basidiomycota</taxon>
        <taxon>Agaricomycotina</taxon>
        <taxon>Agaricomycetes</taxon>
        <taxon>Cantharellales</taxon>
        <taxon>Ceratobasidiaceae</taxon>
        <taxon>Rhizoctonia</taxon>
        <taxon>Rhizoctonia solani AG-1</taxon>
    </lineage>
</organism>
<dbReference type="Pfam" id="PF10294">
    <property type="entry name" value="Methyltransf_16"/>
    <property type="match status" value="1"/>
</dbReference>
<dbReference type="STRING" id="1108050.A0A0B7F6R5"/>
<proteinExistence type="predicted"/>
<evidence type="ECO:0000313" key="2">
    <source>
        <dbReference type="Proteomes" id="UP000059188"/>
    </source>
</evidence>